<dbReference type="PANTHER" id="PTHR32294:SF5">
    <property type="entry name" value="DNA POLYMERASE III POLC-TYPE"/>
    <property type="match status" value="1"/>
</dbReference>
<sequence length="1443" mass="163526">MAKDTKALFQTLLEQIKLSPNEDEKVYLEDGEIKSVKVHKNEKKWEFHFTFADILPFKLFKEFEEALSIAFSKIAKIELEIEVTNPTINQQLISDYWLYVCRQSRVDSPICNELFKTGTPILNGNKVTFYIEHEVTLPKFNEEFFPPIVEEYKKLGFPKDLRILPEVDVTAAEKVTKAVMEKNESENAMLTKKLTEKHQQNAQNGNGRGNGSISGPIKMGRSISNNSPIMQMEDILDEERSVVVEGYVFDVEIRKLRSERELMILKLTDYSSSLTVKKFSNNETDEAMFANIKPGMWLKAQGSIQEDTYTNELGMMAQSLQETFHESRKDQAPEGEKRIELHAHSNMSMMDSTVDVKDLVKTAADWGHEAVAITDHAGVYSFPDAYQASKENDIQVIYGLEADLVNDGVPIAMNISDIELNEATYVVFDVETTGLSAIYDSIIELAAVKMYKGNVIEEFQEFIDPGKELSSFTTQLTGITNEMVKGSKPEKQVLSEFQEFTKDTILVAHNAQFDVGFINKGYEKNDLAISTQSVIDTLELSRFLYPQFKSFGLSALAKRFDVVLEQHHRAIYDAETTGRLLDIFLKELTSEYEITNLKHINDYIGQGESYKRSRPTHATLLVSSNEGLKNLYHLVSIGLTEYFYRTPRIPHRVLKDYRKGILVGSGCADGDVFTAMMQTGYDEAKDLAKKYDFLEIMPKESYLHLKERELIKSEEDLEEILSNIVKLGEELDIPVVATGNVHYLNPEDSIYREIILKSLNQSNTQDTLHPKVHFRTTDEMIEAFAFLGEEKAQEVVVTNTHKIKEMIDPEIAPIKDKLYTPKLEGAEEEIRNITYNKAKELYGEPLPEIVEARIERELDSIIGNGFAVIYLISQKLVEKSNQNGYLVGSRGSVGSSLVATLTGITEVNPLSPHYRCKKCQFNEFFDDGSVGSGFDLPPKNCPECGEPLIADGHDIPFETFLGFKGDKVPDIDLNFSGEYQSKAHDHTKELFGEEYVYRAGTIGTIAERTAFGHVKGFENDMQLNYRRAEVDRLVKGITGVRRTTGQHPGGIIVIPDYMDVYDFTPIQYPANDQESEWYTTHFDFHSIEDNVLKLDILGHDDPTMIRMLQDLSGIDPTDVPLNDPDVMALFKGTEVLGVTSEQIYSKTGTLGVPEFGTPFVREMLEQTEPETFSELLQISGLSHGTDVWLGNAQELIRNYDIPLSEVIGTRDDIMVYLQYKGVDDSLAFNIMEHVRKGRGIPDEWQAEMRANDVPEWYIESCLKIKYMFPKAHAAAYIIMALRIAYFKVHHPLYYYATFFSVRAKDFDLTAMTGGKSVLKARIEEIYNKGLEATTKENTLVVTLEVANEMLERGYEIKMVDLNKSDARNFIIEGDALIAPFQAVPSLGANVAKQIVAAREESDFLSKEDLAKRGKVSRTVMEYFEINNVVNHLPDENQLSLFDF</sequence>
<dbReference type="CDD" id="cd07435">
    <property type="entry name" value="PHP_PolIIIA_POLC"/>
    <property type="match status" value="1"/>
</dbReference>
<feature type="domain" description="Exonuclease" evidence="17">
    <location>
        <begin position="424"/>
        <end position="590"/>
    </location>
</feature>
<dbReference type="EMBL" id="FQUF01000005">
    <property type="protein sequence ID" value="SHE43633.1"/>
    <property type="molecule type" value="Genomic_DNA"/>
</dbReference>
<dbReference type="InterPro" id="IPR004365">
    <property type="entry name" value="NA-bd_OB_tRNA"/>
</dbReference>
<dbReference type="GO" id="GO:0003677">
    <property type="term" value="F:DNA binding"/>
    <property type="evidence" value="ECO:0007669"/>
    <property type="project" value="UniProtKB-UniRule"/>
</dbReference>
<dbReference type="InterPro" id="IPR044923">
    <property type="entry name" value="PolC_middle_finger_sf"/>
</dbReference>
<dbReference type="STRING" id="1121025.SAMN02745249_00430"/>
<evidence type="ECO:0000256" key="15">
    <source>
        <dbReference type="HAMAP-Rule" id="MF_00356"/>
    </source>
</evidence>
<evidence type="ECO:0000256" key="11">
    <source>
        <dbReference type="ARBA" id="ARBA00022932"/>
    </source>
</evidence>
<evidence type="ECO:0000256" key="6">
    <source>
        <dbReference type="ARBA" id="ARBA00022695"/>
    </source>
</evidence>
<keyword evidence="16" id="KW-0175">Coiled coil</keyword>
<dbReference type="RefSeq" id="WP_073295606.1">
    <property type="nucleotide sequence ID" value="NZ_FQUF01000005.1"/>
</dbReference>
<dbReference type="Pfam" id="PF14480">
    <property type="entry name" value="DNA_pol3_a_NI"/>
    <property type="match status" value="1"/>
</dbReference>
<dbReference type="EC" id="2.7.7.7" evidence="3 15"/>
<keyword evidence="7 15" id="KW-0235">DNA replication</keyword>
<name>A0A1M4TGN4_9LACT</name>
<dbReference type="GO" id="GO:0006261">
    <property type="term" value="P:DNA-templated DNA replication"/>
    <property type="evidence" value="ECO:0007669"/>
    <property type="project" value="UniProtKB-UniRule"/>
</dbReference>
<evidence type="ECO:0000313" key="20">
    <source>
        <dbReference type="Proteomes" id="UP000184128"/>
    </source>
</evidence>
<evidence type="ECO:0000256" key="5">
    <source>
        <dbReference type="ARBA" id="ARBA00022679"/>
    </source>
</evidence>
<evidence type="ECO:0000256" key="14">
    <source>
        <dbReference type="ARBA" id="ARBA00070925"/>
    </source>
</evidence>
<keyword evidence="9 15" id="KW-0378">Hydrolase</keyword>
<dbReference type="NCBIfam" id="TIGR01405">
    <property type="entry name" value="polC_Gram_pos"/>
    <property type="match status" value="1"/>
</dbReference>
<evidence type="ECO:0000256" key="13">
    <source>
        <dbReference type="ARBA" id="ARBA00049244"/>
    </source>
</evidence>
<dbReference type="PANTHER" id="PTHR32294">
    <property type="entry name" value="DNA POLYMERASE III SUBUNIT ALPHA"/>
    <property type="match status" value="1"/>
</dbReference>
<dbReference type="InterPro" id="IPR013520">
    <property type="entry name" value="Ribonucl_H"/>
</dbReference>
<evidence type="ECO:0000256" key="9">
    <source>
        <dbReference type="ARBA" id="ARBA00022801"/>
    </source>
</evidence>
<dbReference type="Gene3D" id="3.30.420.10">
    <property type="entry name" value="Ribonuclease H-like superfamily/Ribonuclease H"/>
    <property type="match status" value="1"/>
</dbReference>
<comment type="similarity">
    <text evidence="15">Belongs to the DNA polymerase type-C family. PolC subfamily.</text>
</comment>
<comment type="catalytic activity">
    <reaction evidence="13 15">
        <text>DNA(n) + a 2'-deoxyribonucleoside 5'-triphosphate = DNA(n+1) + diphosphate</text>
        <dbReference type="Rhea" id="RHEA:22508"/>
        <dbReference type="Rhea" id="RHEA-COMP:17339"/>
        <dbReference type="Rhea" id="RHEA-COMP:17340"/>
        <dbReference type="ChEBI" id="CHEBI:33019"/>
        <dbReference type="ChEBI" id="CHEBI:61560"/>
        <dbReference type="ChEBI" id="CHEBI:173112"/>
        <dbReference type="EC" id="2.7.7.7"/>
    </reaction>
</comment>
<comment type="subcellular location">
    <subcellularLocation>
        <location evidence="2 15">Cytoplasm</location>
    </subcellularLocation>
</comment>
<dbReference type="Pfam" id="PF07733">
    <property type="entry name" value="DNA_pol3_alpha"/>
    <property type="match status" value="2"/>
</dbReference>
<dbReference type="CDD" id="cd04484">
    <property type="entry name" value="polC_OBF"/>
    <property type="match status" value="1"/>
</dbReference>
<dbReference type="SUPFAM" id="SSF50249">
    <property type="entry name" value="Nucleic acid-binding proteins"/>
    <property type="match status" value="1"/>
</dbReference>
<evidence type="ECO:0000256" key="1">
    <source>
        <dbReference type="ARBA" id="ARBA00003452"/>
    </source>
</evidence>
<dbReference type="Pfam" id="PF02811">
    <property type="entry name" value="PHP"/>
    <property type="match status" value="1"/>
</dbReference>
<evidence type="ECO:0000256" key="12">
    <source>
        <dbReference type="ARBA" id="ARBA00025611"/>
    </source>
</evidence>
<dbReference type="InterPro" id="IPR012340">
    <property type="entry name" value="NA-bd_OB-fold"/>
</dbReference>
<dbReference type="Pfam" id="PF01336">
    <property type="entry name" value="tRNA_anti-codon"/>
    <property type="match status" value="1"/>
</dbReference>
<accession>A0A1M4TGN4</accession>
<dbReference type="InterPro" id="IPR040982">
    <property type="entry name" value="DNA_pol3_finger"/>
</dbReference>
<keyword evidence="6 15" id="KW-0548">Nucleotidyltransferase</keyword>
<keyword evidence="4 15" id="KW-0963">Cytoplasm</keyword>
<dbReference type="InterPro" id="IPR036397">
    <property type="entry name" value="RNaseH_sf"/>
</dbReference>
<dbReference type="InterPro" id="IPR028112">
    <property type="entry name" value="DNA_PolC-type_N_I"/>
</dbReference>
<dbReference type="InterPro" id="IPR003141">
    <property type="entry name" value="Pol/His_phosphatase_N"/>
</dbReference>
<protein>
    <recommendedName>
        <fullName evidence="14 15">DNA polymerase III PolC-type</fullName>
        <shortName evidence="15">PolIII</shortName>
        <ecNumber evidence="3 15">2.7.7.7</ecNumber>
    </recommendedName>
</protein>
<evidence type="ECO:0000256" key="8">
    <source>
        <dbReference type="ARBA" id="ARBA00022722"/>
    </source>
</evidence>
<reference evidence="19 20" key="1">
    <citation type="submission" date="2016-11" db="EMBL/GenBank/DDBJ databases">
        <authorList>
            <person name="Jaros S."/>
            <person name="Januszkiewicz K."/>
            <person name="Wedrychowicz H."/>
        </authorList>
    </citation>
    <scope>NUCLEOTIDE SEQUENCE [LARGE SCALE GENOMIC DNA]</scope>
    <source>
        <strain evidence="19 20">DSM 15692</strain>
    </source>
</reference>
<evidence type="ECO:0000259" key="18">
    <source>
        <dbReference type="SMART" id="SM00481"/>
    </source>
</evidence>
<keyword evidence="8 15" id="KW-0540">Nuclease</keyword>
<dbReference type="Gene3D" id="3.30.1900.20">
    <property type="match status" value="2"/>
</dbReference>
<dbReference type="InterPro" id="IPR006308">
    <property type="entry name" value="Pol_III_a_PolC-type_gram_pos"/>
</dbReference>
<evidence type="ECO:0000256" key="4">
    <source>
        <dbReference type="ARBA" id="ARBA00022490"/>
    </source>
</evidence>
<dbReference type="InterPro" id="IPR011708">
    <property type="entry name" value="DNA_pol3_alpha_NTPase_dom"/>
</dbReference>
<evidence type="ECO:0000256" key="7">
    <source>
        <dbReference type="ARBA" id="ARBA00022705"/>
    </source>
</evidence>
<dbReference type="InterPro" id="IPR006054">
    <property type="entry name" value="DnaQ"/>
</dbReference>
<dbReference type="SMART" id="SM00481">
    <property type="entry name" value="POLIIIAc"/>
    <property type="match status" value="1"/>
</dbReference>
<dbReference type="Proteomes" id="UP000184128">
    <property type="component" value="Unassembled WGS sequence"/>
</dbReference>
<dbReference type="Gene3D" id="1.10.150.870">
    <property type="match status" value="1"/>
</dbReference>
<feature type="domain" description="Polymerase/histidinol phosphatase N-terminal" evidence="18">
    <location>
        <begin position="339"/>
        <end position="406"/>
    </location>
</feature>
<dbReference type="Gene3D" id="1.10.150.700">
    <property type="entry name" value="PolC, middle finger domain"/>
    <property type="match status" value="1"/>
</dbReference>
<dbReference type="InterPro" id="IPR004805">
    <property type="entry name" value="DnaE2/DnaE/PolC"/>
</dbReference>
<dbReference type="FunFam" id="3.30.420.10:FF:000045">
    <property type="entry name" value="3'-5' exonuclease DinG"/>
    <property type="match status" value="1"/>
</dbReference>
<evidence type="ECO:0000256" key="16">
    <source>
        <dbReference type="SAM" id="Coils"/>
    </source>
</evidence>
<evidence type="ECO:0000256" key="2">
    <source>
        <dbReference type="ARBA" id="ARBA00004496"/>
    </source>
</evidence>
<dbReference type="SMART" id="SM00479">
    <property type="entry name" value="EXOIII"/>
    <property type="match status" value="1"/>
</dbReference>
<organism evidence="19 20">
    <name type="scientific">Atopostipes suicloacalis DSM 15692</name>
    <dbReference type="NCBI Taxonomy" id="1121025"/>
    <lineage>
        <taxon>Bacteria</taxon>
        <taxon>Bacillati</taxon>
        <taxon>Bacillota</taxon>
        <taxon>Bacilli</taxon>
        <taxon>Lactobacillales</taxon>
        <taxon>Carnobacteriaceae</taxon>
        <taxon>Atopostipes</taxon>
    </lineage>
</organism>
<dbReference type="Pfam" id="PF17657">
    <property type="entry name" value="DNA_pol3_finger"/>
    <property type="match status" value="1"/>
</dbReference>
<dbReference type="Gene3D" id="2.40.50.140">
    <property type="entry name" value="Nucleic acid-binding proteins"/>
    <property type="match status" value="1"/>
</dbReference>
<comment type="function">
    <text evidence="1 15">Required for replicative DNA synthesis. This DNA polymerase also exhibits 3' to 5' exonuclease activity.</text>
</comment>
<dbReference type="Pfam" id="PF11490">
    <property type="entry name" value="DNA_pol3_a_NII"/>
    <property type="match status" value="1"/>
</dbReference>
<keyword evidence="20" id="KW-1185">Reference proteome</keyword>
<proteinExistence type="inferred from homology"/>
<dbReference type="HAMAP" id="MF_00356">
    <property type="entry name" value="DNApol_PolC"/>
    <property type="match status" value="1"/>
</dbReference>
<dbReference type="Gene3D" id="3.20.20.140">
    <property type="entry name" value="Metal-dependent hydrolases"/>
    <property type="match status" value="1"/>
</dbReference>
<evidence type="ECO:0000259" key="17">
    <source>
        <dbReference type="SMART" id="SM00479"/>
    </source>
</evidence>
<dbReference type="GO" id="GO:0008408">
    <property type="term" value="F:3'-5' exonuclease activity"/>
    <property type="evidence" value="ECO:0007669"/>
    <property type="project" value="UniProtKB-UniRule"/>
</dbReference>
<dbReference type="CDD" id="cd06127">
    <property type="entry name" value="DEDDh"/>
    <property type="match status" value="1"/>
</dbReference>
<keyword evidence="11 15" id="KW-0239">DNA-directed DNA polymerase</keyword>
<dbReference type="NCBIfam" id="TIGR00573">
    <property type="entry name" value="dnaq"/>
    <property type="match status" value="1"/>
</dbReference>
<feature type="coiled-coil region" evidence="16">
    <location>
        <begin position="703"/>
        <end position="730"/>
    </location>
</feature>
<evidence type="ECO:0000256" key="3">
    <source>
        <dbReference type="ARBA" id="ARBA00012417"/>
    </source>
</evidence>
<dbReference type="NCBIfam" id="NF001688">
    <property type="entry name" value="PRK00448.1"/>
    <property type="match status" value="1"/>
</dbReference>
<evidence type="ECO:0000256" key="10">
    <source>
        <dbReference type="ARBA" id="ARBA00022839"/>
    </source>
</evidence>
<dbReference type="SUPFAM" id="SSF53098">
    <property type="entry name" value="Ribonuclease H-like"/>
    <property type="match status" value="1"/>
</dbReference>
<dbReference type="Pfam" id="PF14579">
    <property type="entry name" value="HHH_6"/>
    <property type="match status" value="1"/>
</dbReference>
<evidence type="ECO:0000313" key="19">
    <source>
        <dbReference type="EMBL" id="SHE43633.1"/>
    </source>
</evidence>
<dbReference type="InterPro" id="IPR024754">
    <property type="entry name" value="DNA_PolC-like_N_II"/>
</dbReference>
<keyword evidence="10 15" id="KW-0269">Exonuclease</keyword>
<dbReference type="InterPro" id="IPR012337">
    <property type="entry name" value="RNaseH-like_sf"/>
</dbReference>
<dbReference type="GO" id="GO:0003887">
    <property type="term" value="F:DNA-directed DNA polymerase activity"/>
    <property type="evidence" value="ECO:0007669"/>
    <property type="project" value="UniProtKB-UniRule"/>
</dbReference>
<dbReference type="Pfam" id="PF00929">
    <property type="entry name" value="RNase_T"/>
    <property type="match status" value="1"/>
</dbReference>
<gene>
    <name evidence="15" type="primary">polC</name>
    <name evidence="19" type="ORF">SAMN02745249_00430</name>
</gene>
<dbReference type="InterPro" id="IPR029460">
    <property type="entry name" value="DNAPol_HHH"/>
</dbReference>
<dbReference type="InterPro" id="IPR004013">
    <property type="entry name" value="PHP_dom"/>
</dbReference>
<dbReference type="GO" id="GO:0005737">
    <property type="term" value="C:cytoplasm"/>
    <property type="evidence" value="ECO:0007669"/>
    <property type="project" value="UniProtKB-SubCell"/>
</dbReference>
<keyword evidence="5 15" id="KW-0808">Transferase</keyword>
<dbReference type="OrthoDB" id="9804290at2"/>
<dbReference type="Gene3D" id="6.10.140.1510">
    <property type="match status" value="1"/>
</dbReference>
<comment type="function">
    <text evidence="12">DNA polymerase III is a complex, multichain enzyme responsible for most of the replicative synthesis in bacteria. This DNA polymerase also exhibits 3' to 5' exonuclease activity. The alpha chain is the DNA polymerase.</text>
</comment>